<evidence type="ECO:0000259" key="2">
    <source>
        <dbReference type="Pfam" id="PF17761"/>
    </source>
</evidence>
<evidence type="ECO:0000313" key="4">
    <source>
        <dbReference type="Proteomes" id="UP000197277"/>
    </source>
</evidence>
<dbReference type="InterPro" id="IPR009362">
    <property type="entry name" value="YhcG_C"/>
</dbReference>
<dbReference type="PANTHER" id="PTHR30547">
    <property type="entry name" value="UNCHARACTERIZED PROTEIN YHCG-RELATED"/>
    <property type="match status" value="1"/>
</dbReference>
<accession>A0A246FHD2</accession>
<dbReference type="EMBL" id="NIRR01000038">
    <property type="protein sequence ID" value="OWP61924.1"/>
    <property type="molecule type" value="Genomic_DNA"/>
</dbReference>
<reference evidence="3 4" key="1">
    <citation type="submission" date="2017-06" db="EMBL/GenBank/DDBJ databases">
        <title>Hymenobacter amundsenii sp. nov. isolated from regoliths in Antarctica.</title>
        <authorList>
            <person name="Sedlacek I."/>
            <person name="Kralova S."/>
            <person name="Pantucek R."/>
            <person name="Svec P."/>
            <person name="Holochova P."/>
            <person name="Stankova E."/>
            <person name="Vrbovska V."/>
            <person name="Busse H.-J."/>
        </authorList>
    </citation>
    <scope>NUCLEOTIDE SEQUENCE [LARGE SCALE GENOMIC DNA]</scope>
    <source>
        <strain evidence="3 4">CCM 8682</strain>
    </source>
</reference>
<feature type="domain" description="YhcG N-terminal" evidence="2">
    <location>
        <begin position="13"/>
        <end position="101"/>
    </location>
</feature>
<dbReference type="InterPro" id="IPR011856">
    <property type="entry name" value="tRNA_endonuc-like_dom_sf"/>
</dbReference>
<dbReference type="Pfam" id="PF06250">
    <property type="entry name" value="YhcG_C"/>
    <property type="match status" value="1"/>
</dbReference>
<dbReference type="GO" id="GO:0003676">
    <property type="term" value="F:nucleic acid binding"/>
    <property type="evidence" value="ECO:0007669"/>
    <property type="project" value="InterPro"/>
</dbReference>
<dbReference type="Proteomes" id="UP000197277">
    <property type="component" value="Unassembled WGS sequence"/>
</dbReference>
<gene>
    <name evidence="3" type="ORF">CDA63_16905</name>
</gene>
<proteinExistence type="predicted"/>
<dbReference type="PANTHER" id="PTHR30547:SF5">
    <property type="entry name" value="NUCLEASE YHCG-RELATED"/>
    <property type="match status" value="1"/>
</dbReference>
<dbReference type="RefSeq" id="WP_088465643.1">
    <property type="nucleotide sequence ID" value="NZ_NIRR01000038.1"/>
</dbReference>
<organism evidence="3 4">
    <name type="scientific">Hymenobacter amundsenii</name>
    <dbReference type="NCBI Taxonomy" id="2006685"/>
    <lineage>
        <taxon>Bacteria</taxon>
        <taxon>Pseudomonadati</taxon>
        <taxon>Bacteroidota</taxon>
        <taxon>Cytophagia</taxon>
        <taxon>Cytophagales</taxon>
        <taxon>Hymenobacteraceae</taxon>
        <taxon>Hymenobacter</taxon>
    </lineage>
</organism>
<dbReference type="InterPro" id="IPR053148">
    <property type="entry name" value="PD-DEXK-like_domain"/>
</dbReference>
<evidence type="ECO:0000313" key="3">
    <source>
        <dbReference type="EMBL" id="OWP61924.1"/>
    </source>
</evidence>
<dbReference type="AlphaFoldDB" id="A0A246FHD2"/>
<keyword evidence="4" id="KW-1185">Reference proteome</keyword>
<dbReference type="Gene3D" id="3.40.1350.10">
    <property type="match status" value="1"/>
</dbReference>
<dbReference type="InterPro" id="IPR041527">
    <property type="entry name" value="YhcG_N"/>
</dbReference>
<feature type="domain" description="YhcG PDDEXK nuclease" evidence="1">
    <location>
        <begin position="207"/>
        <end position="359"/>
    </location>
</feature>
<feature type="domain" description="YhcG N-terminal" evidence="2">
    <location>
        <begin position="134"/>
        <end position="183"/>
    </location>
</feature>
<dbReference type="OrthoDB" id="9801263at2"/>
<evidence type="ECO:0000259" key="1">
    <source>
        <dbReference type="Pfam" id="PF06250"/>
    </source>
</evidence>
<protein>
    <submittedName>
        <fullName evidence="3">Cytoplasmic protein</fullName>
    </submittedName>
</protein>
<sequence>MEERTLSLLAEQIGQLHAQTQRAAAQQVNYWLTVRNWLIGWHITEYEQGGSDRAEYGERLLSELARQLHGVKGLAERRLYQCREFYRAYPLILQTVSAELQQAGLLDVSKPFPTAVSALASGPHALPGLAPELLLNRLSFSHFLELLALDRPVQRAFYEVHAVKNSWSVRELKRAIESALYERTGLSTDKAAVLAGHAGTQPLSVTDVVKNPYVLEFLGLEERASYSESDLEAAIIAHLQTFLVELGRGFCFEARQKRITFDNVHYFIDLVFYHRILKCHVLVDLKIGAFSHADAGQMNVYLNYYREQEMTEGDNPPVGLILCAQKNDTLVRYATTGMAEQLFVSKYQMNLPSEEELQQLVREEQERLGNS</sequence>
<name>A0A246FHD2_9BACT</name>
<dbReference type="Pfam" id="PF17761">
    <property type="entry name" value="DUF1016_N"/>
    <property type="match status" value="2"/>
</dbReference>
<comment type="caution">
    <text evidence="3">The sequence shown here is derived from an EMBL/GenBank/DDBJ whole genome shotgun (WGS) entry which is preliminary data.</text>
</comment>